<dbReference type="GO" id="GO:0004798">
    <property type="term" value="F:dTMP kinase activity"/>
    <property type="evidence" value="ECO:0007669"/>
    <property type="project" value="UniProtKB-UniRule"/>
</dbReference>
<dbReference type="EC" id="2.7.4.9" evidence="2 12"/>
<evidence type="ECO:0000256" key="11">
    <source>
        <dbReference type="ARBA" id="ARBA00057735"/>
    </source>
</evidence>
<evidence type="ECO:0000256" key="8">
    <source>
        <dbReference type="ARBA" id="ARBA00022840"/>
    </source>
</evidence>
<dbReference type="GO" id="GO:0006235">
    <property type="term" value="P:dTTP biosynthetic process"/>
    <property type="evidence" value="ECO:0007669"/>
    <property type="project" value="UniProtKB-UniRule"/>
</dbReference>
<dbReference type="GO" id="GO:0005829">
    <property type="term" value="C:cytosol"/>
    <property type="evidence" value="ECO:0007669"/>
    <property type="project" value="TreeGrafter"/>
</dbReference>
<feature type="domain" description="Thymidylate kinase-like" evidence="13">
    <location>
        <begin position="10"/>
        <end position="197"/>
    </location>
</feature>
<dbReference type="RefSeq" id="WP_100920048.1">
    <property type="nucleotide sequence ID" value="NZ_CP020370.1"/>
</dbReference>
<proteinExistence type="inferred from homology"/>
<dbReference type="KEGG" id="tsy:THSYN_16060"/>
<evidence type="ECO:0000256" key="12">
    <source>
        <dbReference type="HAMAP-Rule" id="MF_00165"/>
    </source>
</evidence>
<dbReference type="CDD" id="cd01672">
    <property type="entry name" value="TMPK"/>
    <property type="match status" value="1"/>
</dbReference>
<comment type="similarity">
    <text evidence="1 12">Belongs to the thymidylate kinase family.</text>
</comment>
<dbReference type="Proteomes" id="UP000232638">
    <property type="component" value="Chromosome"/>
</dbReference>
<dbReference type="AlphaFoldDB" id="A0A2K8U9Q2"/>
<keyword evidence="15" id="KW-1185">Reference proteome</keyword>
<dbReference type="EMBL" id="CP020370">
    <property type="protein sequence ID" value="AUB82313.1"/>
    <property type="molecule type" value="Genomic_DNA"/>
</dbReference>
<evidence type="ECO:0000256" key="4">
    <source>
        <dbReference type="ARBA" id="ARBA00022679"/>
    </source>
</evidence>
<dbReference type="Gene3D" id="3.40.50.300">
    <property type="entry name" value="P-loop containing nucleotide triphosphate hydrolases"/>
    <property type="match status" value="1"/>
</dbReference>
<dbReference type="InterPro" id="IPR027417">
    <property type="entry name" value="P-loop_NTPase"/>
</dbReference>
<dbReference type="OrthoDB" id="9774907at2"/>
<evidence type="ECO:0000256" key="9">
    <source>
        <dbReference type="ARBA" id="ARBA00029962"/>
    </source>
</evidence>
<feature type="binding site" evidence="12">
    <location>
        <begin position="12"/>
        <end position="19"/>
    </location>
    <ligand>
        <name>ATP</name>
        <dbReference type="ChEBI" id="CHEBI:30616"/>
    </ligand>
</feature>
<protein>
    <recommendedName>
        <fullName evidence="3 12">Thymidylate kinase</fullName>
        <ecNumber evidence="2 12">2.7.4.9</ecNumber>
    </recommendedName>
    <alternativeName>
        <fullName evidence="9 12">dTMP kinase</fullName>
    </alternativeName>
</protein>
<dbReference type="InterPro" id="IPR018094">
    <property type="entry name" value="Thymidylate_kinase"/>
</dbReference>
<evidence type="ECO:0000256" key="7">
    <source>
        <dbReference type="ARBA" id="ARBA00022777"/>
    </source>
</evidence>
<comment type="function">
    <text evidence="11 12">Phosphorylation of dTMP to form dTDP in both de novo and salvage pathways of dTTP synthesis.</text>
</comment>
<evidence type="ECO:0000256" key="3">
    <source>
        <dbReference type="ARBA" id="ARBA00017144"/>
    </source>
</evidence>
<gene>
    <name evidence="12" type="primary">tmk</name>
    <name evidence="14" type="ORF">THSYN_16060</name>
</gene>
<dbReference type="PANTHER" id="PTHR10344:SF4">
    <property type="entry name" value="UMP-CMP KINASE 2, MITOCHONDRIAL"/>
    <property type="match status" value="1"/>
</dbReference>
<dbReference type="GO" id="GO:0005524">
    <property type="term" value="F:ATP binding"/>
    <property type="evidence" value="ECO:0007669"/>
    <property type="project" value="UniProtKB-UniRule"/>
</dbReference>
<keyword evidence="4 12" id="KW-0808">Transferase</keyword>
<keyword evidence="8 12" id="KW-0067">ATP-binding</keyword>
<reference evidence="14 15" key="1">
    <citation type="submission" date="2017-03" db="EMBL/GenBank/DDBJ databases">
        <title>Complete genome sequence of Candidatus 'Thiodictyon syntrophicum' sp. nov. strain Cad16T, a photolithoautotroph purple sulfur bacterium isolated from an alpine meromictic lake.</title>
        <authorList>
            <person name="Luedin S.M."/>
            <person name="Pothier J.F."/>
            <person name="Danza F."/>
            <person name="Storelli N."/>
            <person name="Wittwer M."/>
            <person name="Tonolla M."/>
        </authorList>
    </citation>
    <scope>NUCLEOTIDE SEQUENCE [LARGE SCALE GENOMIC DNA]</scope>
    <source>
        <strain evidence="14 15">Cad16T</strain>
    </source>
</reference>
<accession>A0A2K8U9Q2</accession>
<keyword evidence="5 12" id="KW-0545">Nucleotide biosynthesis</keyword>
<evidence type="ECO:0000256" key="5">
    <source>
        <dbReference type="ARBA" id="ARBA00022727"/>
    </source>
</evidence>
<comment type="catalytic activity">
    <reaction evidence="10 12">
        <text>dTMP + ATP = dTDP + ADP</text>
        <dbReference type="Rhea" id="RHEA:13517"/>
        <dbReference type="ChEBI" id="CHEBI:30616"/>
        <dbReference type="ChEBI" id="CHEBI:58369"/>
        <dbReference type="ChEBI" id="CHEBI:63528"/>
        <dbReference type="ChEBI" id="CHEBI:456216"/>
        <dbReference type="EC" id="2.7.4.9"/>
    </reaction>
</comment>
<name>A0A2K8U9Q2_9GAMM</name>
<dbReference type="Pfam" id="PF02223">
    <property type="entry name" value="Thymidylate_kin"/>
    <property type="match status" value="1"/>
</dbReference>
<evidence type="ECO:0000313" key="14">
    <source>
        <dbReference type="EMBL" id="AUB82313.1"/>
    </source>
</evidence>
<dbReference type="PANTHER" id="PTHR10344">
    <property type="entry name" value="THYMIDYLATE KINASE"/>
    <property type="match status" value="1"/>
</dbReference>
<dbReference type="SUPFAM" id="SSF52540">
    <property type="entry name" value="P-loop containing nucleoside triphosphate hydrolases"/>
    <property type="match status" value="1"/>
</dbReference>
<keyword evidence="7 12" id="KW-0418">Kinase</keyword>
<sequence>MTERGRFITFEGIEGAGKSSQIAPLADWLRARGRGVVTTREPGGSPIAERIRALLLDRANTGMGGTTELLLVFAARAEHLAQVIEPALAAGTWVLCDRFTDATYAYQGGGRGIAQARIAALEDLVQGDLRPDLTLLFDLPPELGLARARRRGEPDRFEAERLGFFAAARAVYRGRAAACPQRYRVLDATRPLGEVTAAVTRIIGEFVESREDYLSANDD</sequence>
<evidence type="ECO:0000256" key="1">
    <source>
        <dbReference type="ARBA" id="ARBA00009776"/>
    </source>
</evidence>
<evidence type="ECO:0000313" key="15">
    <source>
        <dbReference type="Proteomes" id="UP000232638"/>
    </source>
</evidence>
<dbReference type="InterPro" id="IPR039430">
    <property type="entry name" value="Thymidylate_kin-like_dom"/>
</dbReference>
<organism evidence="14 15">
    <name type="scientific">Candidatus Thiodictyon syntrophicum</name>
    <dbReference type="NCBI Taxonomy" id="1166950"/>
    <lineage>
        <taxon>Bacteria</taxon>
        <taxon>Pseudomonadati</taxon>
        <taxon>Pseudomonadota</taxon>
        <taxon>Gammaproteobacteria</taxon>
        <taxon>Chromatiales</taxon>
        <taxon>Chromatiaceae</taxon>
        <taxon>Thiodictyon</taxon>
    </lineage>
</organism>
<dbReference type="FunFam" id="3.40.50.300:FF:000225">
    <property type="entry name" value="Thymidylate kinase"/>
    <property type="match status" value="1"/>
</dbReference>
<dbReference type="HAMAP" id="MF_00165">
    <property type="entry name" value="Thymidylate_kinase"/>
    <property type="match status" value="1"/>
</dbReference>
<dbReference type="GO" id="GO:0006233">
    <property type="term" value="P:dTDP biosynthetic process"/>
    <property type="evidence" value="ECO:0007669"/>
    <property type="project" value="InterPro"/>
</dbReference>
<evidence type="ECO:0000259" key="13">
    <source>
        <dbReference type="Pfam" id="PF02223"/>
    </source>
</evidence>
<evidence type="ECO:0000256" key="6">
    <source>
        <dbReference type="ARBA" id="ARBA00022741"/>
    </source>
</evidence>
<evidence type="ECO:0000256" key="2">
    <source>
        <dbReference type="ARBA" id="ARBA00012980"/>
    </source>
</evidence>
<evidence type="ECO:0000256" key="10">
    <source>
        <dbReference type="ARBA" id="ARBA00048743"/>
    </source>
</evidence>
<dbReference type="GO" id="GO:0006227">
    <property type="term" value="P:dUDP biosynthetic process"/>
    <property type="evidence" value="ECO:0007669"/>
    <property type="project" value="TreeGrafter"/>
</dbReference>
<keyword evidence="6 12" id="KW-0547">Nucleotide-binding</keyword>
<dbReference type="NCBIfam" id="TIGR00041">
    <property type="entry name" value="DTMP_kinase"/>
    <property type="match status" value="1"/>
</dbReference>